<name>A0A4P2VH75_FLUSA</name>
<dbReference type="InterPro" id="IPR025668">
    <property type="entry name" value="Tnp_DDE_dom"/>
</dbReference>
<dbReference type="OrthoDB" id="1024829at2"/>
<gene>
    <name evidence="2" type="ORF">JCM31447_06760</name>
</gene>
<proteinExistence type="predicted"/>
<protein>
    <submittedName>
        <fullName evidence="2">ISSru4, transposase</fullName>
    </submittedName>
</protein>
<keyword evidence="3" id="KW-1185">Reference proteome</keyword>
<reference evidence="2 3" key="1">
    <citation type="submission" date="2018-12" db="EMBL/GenBank/DDBJ databases">
        <title>Rubrispira sanarue gen. nov., sp., nov., a member of the order Silvanigrellales, isolated from a brackish lake in Hamamatsu Japan.</title>
        <authorList>
            <person name="Maejima Y."/>
            <person name="Iino T."/>
            <person name="Muraguchi Y."/>
            <person name="Fukuda K."/>
            <person name="Nojiri H."/>
            <person name="Ohkuma M."/>
            <person name="Moriuchi R."/>
            <person name="Dohra H."/>
            <person name="Kimbara K."/>
            <person name="Shintani M."/>
        </authorList>
    </citation>
    <scope>NUCLEOTIDE SEQUENCE [LARGE SCALE GENOMIC DNA]</scope>
    <source>
        <strain evidence="2 3">RF1110005</strain>
    </source>
</reference>
<dbReference type="AlphaFoldDB" id="A0A4P2VH75"/>
<dbReference type="EMBL" id="AP019368">
    <property type="protein sequence ID" value="BBH52236.1"/>
    <property type="molecule type" value="Genomic_DNA"/>
</dbReference>
<organism evidence="2 3">
    <name type="scientific">Fluviispira sanaruensis</name>
    <dbReference type="NCBI Taxonomy" id="2493639"/>
    <lineage>
        <taxon>Bacteria</taxon>
        <taxon>Pseudomonadati</taxon>
        <taxon>Bdellovibrionota</taxon>
        <taxon>Oligoflexia</taxon>
        <taxon>Silvanigrellales</taxon>
        <taxon>Silvanigrellaceae</taxon>
        <taxon>Fluviispira</taxon>
    </lineage>
</organism>
<dbReference type="RefSeq" id="WP_130606517.1">
    <property type="nucleotide sequence ID" value="NZ_AP019368.1"/>
</dbReference>
<dbReference type="KEGG" id="sbf:JCM31447_06760"/>
<dbReference type="NCBIfam" id="NF033520">
    <property type="entry name" value="transpos_IS982"/>
    <property type="match status" value="1"/>
</dbReference>
<evidence type="ECO:0000313" key="3">
    <source>
        <dbReference type="Proteomes" id="UP000291236"/>
    </source>
</evidence>
<sequence>MDWQSQLIKIYLTICNFFSQLSPHTFLKISPNSNPLFTDEEVITIYIFGILNGLKNVKSIFKYIKNFLFDWFPYLPSYEGFLFRLNSLNNVFPELVKFLLKNDKFKIAFNSEENITLVDSLPIMLTKNSRFYKCKTANDISSIGYCSSKETYYYGLKIHLIATFRNKKLATPKFLKVTKASVHDLTAIKEDLLTLKDTKILADKAYIDKKTKRKLGHIGSEIHTPIKLSKSKKELSHDEKVYSKIVSSFRQSIEILFSWLIETSGIQIASKVRSSKGLIVHVFGRFSACLFKYMFIF</sequence>
<dbReference type="Proteomes" id="UP000291236">
    <property type="component" value="Chromosome"/>
</dbReference>
<accession>A0A4P2VH75</accession>
<feature type="domain" description="Transposase DDE" evidence="1">
    <location>
        <begin position="112"/>
        <end position="264"/>
    </location>
</feature>
<evidence type="ECO:0000313" key="2">
    <source>
        <dbReference type="EMBL" id="BBH52236.1"/>
    </source>
</evidence>
<evidence type="ECO:0000259" key="1">
    <source>
        <dbReference type="Pfam" id="PF13612"/>
    </source>
</evidence>
<dbReference type="Pfam" id="PF13612">
    <property type="entry name" value="DDE_Tnp_1_3"/>
    <property type="match status" value="1"/>
</dbReference>